<feature type="domain" description="DUF1731" evidence="3">
    <location>
        <begin position="301"/>
        <end position="330"/>
    </location>
</feature>
<dbReference type="AlphaFoldDB" id="A0A1Q8VE32"/>
<dbReference type="Gene3D" id="3.40.50.720">
    <property type="entry name" value="NAD(P)-binding Rossmann-like Domain"/>
    <property type="match status" value="1"/>
</dbReference>
<dbReference type="Pfam" id="PF01370">
    <property type="entry name" value="Epimerase"/>
    <property type="match status" value="1"/>
</dbReference>
<organism evidence="4 5">
    <name type="scientific">Actinomyces oris</name>
    <dbReference type="NCBI Taxonomy" id="544580"/>
    <lineage>
        <taxon>Bacteria</taxon>
        <taxon>Bacillati</taxon>
        <taxon>Actinomycetota</taxon>
        <taxon>Actinomycetes</taxon>
        <taxon>Actinomycetales</taxon>
        <taxon>Actinomycetaceae</taxon>
        <taxon>Actinomyces</taxon>
    </lineage>
</organism>
<evidence type="ECO:0000313" key="4">
    <source>
        <dbReference type="EMBL" id="OLO46343.1"/>
    </source>
</evidence>
<dbReference type="OrthoDB" id="9801773at2"/>
<protein>
    <submittedName>
        <fullName evidence="4">TIGR01777 family protein</fullName>
    </submittedName>
</protein>
<evidence type="ECO:0000256" key="1">
    <source>
        <dbReference type="ARBA" id="ARBA00009353"/>
    </source>
</evidence>
<dbReference type="PANTHER" id="PTHR11092">
    <property type="entry name" value="SUGAR NUCLEOTIDE EPIMERASE RELATED"/>
    <property type="match status" value="1"/>
</dbReference>
<dbReference type="EMBL" id="MSKJ01000001">
    <property type="protein sequence ID" value="OLO46343.1"/>
    <property type="molecule type" value="Genomic_DNA"/>
</dbReference>
<evidence type="ECO:0000259" key="2">
    <source>
        <dbReference type="Pfam" id="PF01370"/>
    </source>
</evidence>
<name>A0A1Q8VE32_9ACTO</name>
<comment type="similarity">
    <text evidence="1">Belongs to the NAD(P)-dependent epimerase/dehydratase family. SDR39U1 subfamily.</text>
</comment>
<sequence length="337" mass="34537">MGTHGIPPAPPGRRSGPGLLVVAGAGLIGSRLADMARDSGWRIRILHRSGPGKAPREGIEVDASGREHAWWAPAERLLAPGALEGAGAVVCLSGAPIAPRPWTPARRRALAASRLSTTALIARVAAGLPPAGRPEVLLSGSATGFYGDRGDEILTETCGPGEGFLSELCRRWEAAAGPAARAGLRTVQSRTGLVVSSSDGLGRILSAAYRVGAGARLGRGDQWQPWIGLEDAAAGLLWAIEHDDVHGPVNLTAPEPLRNRDLHRLLSRACGPPSPAVVPQVLLDRVGRPGAAGGTGGIGGMLAELLGASQRAVPQALLASGFRFTAPDAASIWGLGA</sequence>
<dbReference type="PANTHER" id="PTHR11092:SF0">
    <property type="entry name" value="EPIMERASE FAMILY PROTEIN SDR39U1"/>
    <property type="match status" value="1"/>
</dbReference>
<evidence type="ECO:0000259" key="3">
    <source>
        <dbReference type="Pfam" id="PF08338"/>
    </source>
</evidence>
<feature type="domain" description="NAD-dependent epimerase/dehydratase" evidence="2">
    <location>
        <begin position="21"/>
        <end position="244"/>
    </location>
</feature>
<comment type="caution">
    <text evidence="4">The sequence shown here is derived from an EMBL/GenBank/DDBJ whole genome shotgun (WGS) entry which is preliminary data.</text>
</comment>
<dbReference type="SUPFAM" id="SSF51735">
    <property type="entry name" value="NAD(P)-binding Rossmann-fold domains"/>
    <property type="match status" value="1"/>
</dbReference>
<dbReference type="InterPro" id="IPR013549">
    <property type="entry name" value="DUF1731"/>
</dbReference>
<dbReference type="NCBIfam" id="TIGR01777">
    <property type="entry name" value="yfcH"/>
    <property type="match status" value="1"/>
</dbReference>
<proteinExistence type="inferred from homology"/>
<accession>A0A1Q8VE32</accession>
<reference evidence="4 5" key="1">
    <citation type="submission" date="2016-12" db="EMBL/GenBank/DDBJ databases">
        <title>Genomic Comparison of strains in the 'Actinomyces naeslundii' Group.</title>
        <authorList>
            <person name="Mughal S.R."/>
            <person name="Do T."/>
            <person name="Gilbert S.C."/>
            <person name="Witherden E.A."/>
            <person name="Didelot X."/>
            <person name="Beighton D."/>
        </authorList>
    </citation>
    <scope>NUCLEOTIDE SEQUENCE [LARGE SCALE GENOMIC DNA]</scope>
    <source>
        <strain evidence="4 5">CCUG 33920</strain>
    </source>
</reference>
<dbReference type="Proteomes" id="UP000186857">
    <property type="component" value="Unassembled WGS sequence"/>
</dbReference>
<dbReference type="InterPro" id="IPR010099">
    <property type="entry name" value="SDR39U1"/>
</dbReference>
<dbReference type="InterPro" id="IPR001509">
    <property type="entry name" value="Epimerase_deHydtase"/>
</dbReference>
<evidence type="ECO:0000313" key="5">
    <source>
        <dbReference type="Proteomes" id="UP000186857"/>
    </source>
</evidence>
<dbReference type="RefSeq" id="WP_075375804.1">
    <property type="nucleotide sequence ID" value="NZ_MSKJ01000001.1"/>
</dbReference>
<dbReference type="Pfam" id="PF08338">
    <property type="entry name" value="DUF1731"/>
    <property type="match status" value="1"/>
</dbReference>
<gene>
    <name evidence="4" type="ORF">BKH29_00460</name>
</gene>
<dbReference type="InterPro" id="IPR036291">
    <property type="entry name" value="NAD(P)-bd_dom_sf"/>
</dbReference>